<reference evidence="1 2" key="2">
    <citation type="submission" date="2019-09" db="EMBL/GenBank/DDBJ databases">
        <authorList>
            <person name="Jin C."/>
        </authorList>
    </citation>
    <scope>NUCLEOTIDE SEQUENCE [LARGE SCALE GENOMIC DNA]</scope>
    <source>
        <strain evidence="1 2">AN110305</strain>
    </source>
</reference>
<dbReference type="InterPro" id="IPR029069">
    <property type="entry name" value="HotDog_dom_sf"/>
</dbReference>
<dbReference type="OrthoDB" id="196313at2"/>
<evidence type="ECO:0000313" key="1">
    <source>
        <dbReference type="EMBL" id="KAA2262469.1"/>
    </source>
</evidence>
<dbReference type="InterPro" id="IPR027961">
    <property type="entry name" value="DUF4442"/>
</dbReference>
<organism evidence="1 2">
    <name type="scientific">Solihabitans fulvus</name>
    <dbReference type="NCBI Taxonomy" id="1892852"/>
    <lineage>
        <taxon>Bacteria</taxon>
        <taxon>Bacillati</taxon>
        <taxon>Actinomycetota</taxon>
        <taxon>Actinomycetes</taxon>
        <taxon>Pseudonocardiales</taxon>
        <taxon>Pseudonocardiaceae</taxon>
        <taxon>Solihabitans</taxon>
    </lineage>
</organism>
<protein>
    <submittedName>
        <fullName evidence="1">DUF4442 domain-containing protein</fullName>
    </submittedName>
</protein>
<dbReference type="Pfam" id="PF14539">
    <property type="entry name" value="DUF4442"/>
    <property type="match status" value="1"/>
</dbReference>
<proteinExistence type="predicted"/>
<dbReference type="CDD" id="cd03443">
    <property type="entry name" value="PaaI_thioesterase"/>
    <property type="match status" value="1"/>
</dbReference>
<dbReference type="EMBL" id="VUOB01000022">
    <property type="protein sequence ID" value="KAA2262469.1"/>
    <property type="molecule type" value="Genomic_DNA"/>
</dbReference>
<comment type="caution">
    <text evidence="1">The sequence shown here is derived from an EMBL/GenBank/DDBJ whole genome shotgun (WGS) entry which is preliminary data.</text>
</comment>
<keyword evidence="2" id="KW-1185">Reference proteome</keyword>
<gene>
    <name evidence="1" type="ORF">F0L68_13535</name>
</gene>
<dbReference type="Gene3D" id="3.10.129.10">
    <property type="entry name" value="Hotdog Thioesterase"/>
    <property type="match status" value="1"/>
</dbReference>
<sequence length="139" mass="14923">MKQSVPWVRSNEVELLEVDAERVVASLPDHEHLRNHVGGPHAAMTFGLGETASGAIVMAAFSSVLDRATPLVARSEIAYRKLALGAVRAEAVLGRPADEVIAELAEGTRPEFPVQVTVSNAEGVTTAEMTVVWTLRPNR</sequence>
<reference evidence="1 2" key="1">
    <citation type="submission" date="2019-09" db="EMBL/GenBank/DDBJ databases">
        <title>Goodfellowia gen. nov., a new genus of the Pseudonocardineae related to Actinoalloteichus, containing Goodfellowia coeruleoviolacea gen. nov., comb. nov. gen. nov., comb. nov.</title>
        <authorList>
            <person name="Labeda D."/>
        </authorList>
    </citation>
    <scope>NUCLEOTIDE SEQUENCE [LARGE SCALE GENOMIC DNA]</scope>
    <source>
        <strain evidence="1 2">AN110305</strain>
    </source>
</reference>
<evidence type="ECO:0000313" key="2">
    <source>
        <dbReference type="Proteomes" id="UP000323454"/>
    </source>
</evidence>
<dbReference type="Proteomes" id="UP000323454">
    <property type="component" value="Unassembled WGS sequence"/>
</dbReference>
<dbReference type="SUPFAM" id="SSF54637">
    <property type="entry name" value="Thioesterase/thiol ester dehydrase-isomerase"/>
    <property type="match status" value="1"/>
</dbReference>
<dbReference type="AlphaFoldDB" id="A0A5B2XHD2"/>
<accession>A0A5B2XHD2</accession>
<name>A0A5B2XHD2_9PSEU</name>